<dbReference type="Proteomes" id="UP000002139">
    <property type="component" value="Chromosome"/>
</dbReference>
<feature type="transmembrane region" description="Helical" evidence="1">
    <location>
        <begin position="207"/>
        <end position="226"/>
    </location>
</feature>
<dbReference type="EMBL" id="AM746676">
    <property type="protein sequence ID" value="CAN98204.1"/>
    <property type="molecule type" value="Genomic_DNA"/>
</dbReference>
<dbReference type="KEGG" id="scl:sce8034"/>
<reference evidence="2 3" key="1">
    <citation type="journal article" date="2007" name="Nat. Biotechnol.">
        <title>Complete genome sequence of the myxobacterium Sorangium cellulosum.</title>
        <authorList>
            <person name="Schneiker S."/>
            <person name="Perlova O."/>
            <person name="Kaiser O."/>
            <person name="Gerth K."/>
            <person name="Alici A."/>
            <person name="Altmeyer M.O."/>
            <person name="Bartels D."/>
            <person name="Bekel T."/>
            <person name="Beyer S."/>
            <person name="Bode E."/>
            <person name="Bode H.B."/>
            <person name="Bolten C.J."/>
            <person name="Choudhuri J.V."/>
            <person name="Doss S."/>
            <person name="Elnakady Y.A."/>
            <person name="Frank B."/>
            <person name="Gaigalat L."/>
            <person name="Goesmann A."/>
            <person name="Groeger C."/>
            <person name="Gross F."/>
            <person name="Jelsbak L."/>
            <person name="Jelsbak L."/>
            <person name="Kalinowski J."/>
            <person name="Kegler C."/>
            <person name="Knauber T."/>
            <person name="Konietzny S."/>
            <person name="Kopp M."/>
            <person name="Krause L."/>
            <person name="Krug D."/>
            <person name="Linke B."/>
            <person name="Mahmud T."/>
            <person name="Martinez-Arias R."/>
            <person name="McHardy A.C."/>
            <person name="Merai M."/>
            <person name="Meyer F."/>
            <person name="Mormann S."/>
            <person name="Munoz-Dorado J."/>
            <person name="Perez J."/>
            <person name="Pradella S."/>
            <person name="Rachid S."/>
            <person name="Raddatz G."/>
            <person name="Rosenau F."/>
            <person name="Rueckert C."/>
            <person name="Sasse F."/>
            <person name="Scharfe M."/>
            <person name="Schuster S.C."/>
            <person name="Suen G."/>
            <person name="Treuner-Lange A."/>
            <person name="Velicer G.J."/>
            <person name="Vorholter F.-J."/>
            <person name="Weissman K.J."/>
            <person name="Welch R.D."/>
            <person name="Wenzel S.C."/>
            <person name="Whitworth D.E."/>
            <person name="Wilhelm S."/>
            <person name="Wittmann C."/>
            <person name="Bloecker H."/>
            <person name="Puehler A."/>
            <person name="Mueller R."/>
        </authorList>
    </citation>
    <scope>NUCLEOTIDE SEQUENCE [LARGE SCALE GENOMIC DNA]</scope>
    <source>
        <strain evidence="3">So ce56</strain>
    </source>
</reference>
<protein>
    <submittedName>
        <fullName evidence="2">Membrane protein</fullName>
    </submittedName>
</protein>
<feature type="transmembrane region" description="Helical" evidence="1">
    <location>
        <begin position="6"/>
        <end position="25"/>
    </location>
</feature>
<keyword evidence="1" id="KW-0812">Transmembrane</keyword>
<accession>A9FHD1</accession>
<evidence type="ECO:0000313" key="2">
    <source>
        <dbReference type="EMBL" id="CAN98204.1"/>
    </source>
</evidence>
<organism evidence="2 3">
    <name type="scientific">Sorangium cellulosum (strain So ce56)</name>
    <name type="common">Polyangium cellulosum (strain So ce56)</name>
    <dbReference type="NCBI Taxonomy" id="448385"/>
    <lineage>
        <taxon>Bacteria</taxon>
        <taxon>Pseudomonadati</taxon>
        <taxon>Myxococcota</taxon>
        <taxon>Polyangia</taxon>
        <taxon>Polyangiales</taxon>
        <taxon>Polyangiaceae</taxon>
        <taxon>Sorangium</taxon>
    </lineage>
</organism>
<name>A9FHD1_SORC5</name>
<sequence>MFTEERLLGMAILLACALAWALVLLRAVARRAALRSDIVADQVVPFAGRVVWRPGISRNDYALEPTDGASPVLAGWAPLPPGPYRAYCLPRSRVVTAAESTVVPGGVWSISLADANQTGLSFHFTRDAGRVLAEPFPAAPHIGDPAELLRAMAAGLDFDAEDLGHNRRGTVSPRQVRRRLASAAIPFVLITSCGMLPAMYATLALRLYPSILAIPFLLAALICLRLRRDVFTRRVRCVEGIVERDVLSNRSSWTVTRNPDDPYHLLVQGRRIPVGKPIFRGIVPKLRYRIYLAESTGRVLSAEPLDTSSAPHLGAPRPQAA</sequence>
<evidence type="ECO:0000256" key="1">
    <source>
        <dbReference type="SAM" id="Phobius"/>
    </source>
</evidence>
<gene>
    <name evidence="2" type="ordered locus">sce8034</name>
</gene>
<proteinExistence type="predicted"/>
<evidence type="ECO:0000313" key="3">
    <source>
        <dbReference type="Proteomes" id="UP000002139"/>
    </source>
</evidence>
<keyword evidence="1" id="KW-1133">Transmembrane helix</keyword>
<feature type="transmembrane region" description="Helical" evidence="1">
    <location>
        <begin position="180"/>
        <end position="201"/>
    </location>
</feature>
<keyword evidence="1" id="KW-0472">Membrane</keyword>
<keyword evidence="3" id="KW-1185">Reference proteome</keyword>
<dbReference type="AlphaFoldDB" id="A9FHD1"/>
<dbReference type="STRING" id="448385.sce8034"/>
<dbReference type="HOGENOM" id="CLU_865733_0_0_7"/>